<sequence length="89" mass="9540">MSNSSAGGGDESDFSKKDGASVGGATPDENKNDDDPDDDDPDGKKKTFDPYTAHGRQRAEEAKTDPHRAVGEGELFAKDANTRTQRLEI</sequence>
<dbReference type="EMBL" id="JAGGJV010000009">
    <property type="protein sequence ID" value="MBP1861098.1"/>
    <property type="molecule type" value="Genomic_DNA"/>
</dbReference>
<evidence type="ECO:0000313" key="3">
    <source>
        <dbReference type="Proteomes" id="UP000823786"/>
    </source>
</evidence>
<name>A0ABS4ET20_9HYPH</name>
<feature type="compositionally biased region" description="Acidic residues" evidence="1">
    <location>
        <begin position="31"/>
        <end position="41"/>
    </location>
</feature>
<proteinExistence type="predicted"/>
<reference evidence="2 3" key="1">
    <citation type="submission" date="2021-03" db="EMBL/GenBank/DDBJ databases">
        <title>Genomic Encyclopedia of Type Strains, Phase IV (KMG-IV): sequencing the most valuable type-strain genomes for metagenomic binning, comparative biology and taxonomic classification.</title>
        <authorList>
            <person name="Goeker M."/>
        </authorList>
    </citation>
    <scope>NUCLEOTIDE SEQUENCE [LARGE SCALE GENOMIC DNA]</scope>
    <source>
        <strain evidence="2 3">DSM 26427</strain>
    </source>
</reference>
<protein>
    <submittedName>
        <fullName evidence="2">Uncharacterized protein</fullName>
    </submittedName>
</protein>
<comment type="caution">
    <text evidence="2">The sequence shown here is derived from an EMBL/GenBank/DDBJ whole genome shotgun (WGS) entry which is preliminary data.</text>
</comment>
<keyword evidence="3" id="KW-1185">Reference proteome</keyword>
<gene>
    <name evidence="2" type="ORF">J2Z75_004626</name>
</gene>
<dbReference type="RefSeq" id="WP_209855086.1">
    <property type="nucleotide sequence ID" value="NZ_JAGGJV010000009.1"/>
</dbReference>
<evidence type="ECO:0000256" key="1">
    <source>
        <dbReference type="SAM" id="MobiDB-lite"/>
    </source>
</evidence>
<feature type="region of interest" description="Disordered" evidence="1">
    <location>
        <begin position="1"/>
        <end position="89"/>
    </location>
</feature>
<evidence type="ECO:0000313" key="2">
    <source>
        <dbReference type="EMBL" id="MBP1861098.1"/>
    </source>
</evidence>
<accession>A0ABS4ET20</accession>
<feature type="compositionally biased region" description="Basic and acidic residues" evidence="1">
    <location>
        <begin position="57"/>
        <end position="89"/>
    </location>
</feature>
<dbReference type="Proteomes" id="UP000823786">
    <property type="component" value="Unassembled WGS sequence"/>
</dbReference>
<organism evidence="2 3">
    <name type="scientific">Rhizobium herbae</name>
    <dbReference type="NCBI Taxonomy" id="508661"/>
    <lineage>
        <taxon>Bacteria</taxon>
        <taxon>Pseudomonadati</taxon>
        <taxon>Pseudomonadota</taxon>
        <taxon>Alphaproteobacteria</taxon>
        <taxon>Hyphomicrobiales</taxon>
        <taxon>Rhizobiaceae</taxon>
        <taxon>Rhizobium/Agrobacterium group</taxon>
        <taxon>Rhizobium</taxon>
    </lineage>
</organism>